<dbReference type="InterPro" id="IPR002081">
    <property type="entry name" value="Cryptochrome/DNA_photolyase_1"/>
</dbReference>
<evidence type="ECO:0000259" key="7">
    <source>
        <dbReference type="PROSITE" id="PS51645"/>
    </source>
</evidence>
<reference evidence="8 9" key="1">
    <citation type="submission" date="2018-08" db="EMBL/GenBank/DDBJ databases">
        <title>Meiothermus terrae DSM 26712 genome sequencing project.</title>
        <authorList>
            <person name="Da Costa M.S."/>
            <person name="Albuquerque L."/>
            <person name="Raposo P."/>
            <person name="Froufe H.J.C."/>
            <person name="Barroso C.S."/>
            <person name="Egas C."/>
        </authorList>
    </citation>
    <scope>NUCLEOTIDE SEQUENCE [LARGE SCALE GENOMIC DNA]</scope>
    <source>
        <strain evidence="8 9">DSM 26712</strain>
    </source>
</reference>
<dbReference type="InterPro" id="IPR006050">
    <property type="entry name" value="DNA_photolyase_N"/>
</dbReference>
<dbReference type="SUPFAM" id="SSF52425">
    <property type="entry name" value="Cryptochrome/photolyase, N-terminal domain"/>
    <property type="match status" value="1"/>
</dbReference>
<dbReference type="PANTHER" id="PTHR11455:SF9">
    <property type="entry name" value="CRYPTOCHROME CIRCADIAN CLOCK 5 ISOFORM X1"/>
    <property type="match status" value="1"/>
</dbReference>
<keyword evidence="1 3" id="KW-0285">Flavoprotein</keyword>
<dbReference type="Pfam" id="PF03441">
    <property type="entry name" value="FAD_binding_7"/>
    <property type="match status" value="1"/>
</dbReference>
<dbReference type="Gene3D" id="1.10.579.10">
    <property type="entry name" value="DNA Cyclobutane Dipyrimidine Photolyase, subunit A, domain 3"/>
    <property type="match status" value="1"/>
</dbReference>
<dbReference type="Gene3D" id="3.40.50.620">
    <property type="entry name" value="HUPs"/>
    <property type="match status" value="1"/>
</dbReference>
<feature type="domain" description="Photolyase/cryptochrome alpha/beta" evidence="7">
    <location>
        <begin position="1"/>
        <end position="124"/>
    </location>
</feature>
<dbReference type="EMBL" id="QXDL01000001">
    <property type="protein sequence ID" value="RIH90924.1"/>
    <property type="molecule type" value="Genomic_DNA"/>
</dbReference>
<dbReference type="GO" id="GO:0003677">
    <property type="term" value="F:DNA binding"/>
    <property type="evidence" value="ECO:0007669"/>
    <property type="project" value="TreeGrafter"/>
</dbReference>
<dbReference type="AlphaFoldDB" id="A0A399F2J0"/>
<dbReference type="PRINTS" id="PR00147">
    <property type="entry name" value="DNAPHOTLYASE"/>
</dbReference>
<comment type="cofactor">
    <cofactor evidence="3">
        <name>FAD</name>
        <dbReference type="ChEBI" id="CHEBI:57692"/>
    </cofactor>
    <text evidence="3">Binds 1 FAD per subunit.</text>
</comment>
<feature type="site" description="Electron transfer via tryptophanyl radical" evidence="4">
    <location>
        <position position="339"/>
    </location>
</feature>
<dbReference type="GO" id="GO:0071949">
    <property type="term" value="F:FAD binding"/>
    <property type="evidence" value="ECO:0007669"/>
    <property type="project" value="TreeGrafter"/>
</dbReference>
<evidence type="ECO:0000256" key="3">
    <source>
        <dbReference type="PIRSR" id="PIRSR602081-1"/>
    </source>
</evidence>
<evidence type="ECO:0000256" key="1">
    <source>
        <dbReference type="ARBA" id="ARBA00022630"/>
    </source>
</evidence>
<keyword evidence="9" id="KW-1185">Reference proteome</keyword>
<dbReference type="SUPFAM" id="SSF48173">
    <property type="entry name" value="Cryptochrome/photolyase FAD-binding domain"/>
    <property type="match status" value="1"/>
</dbReference>
<dbReference type="InterPro" id="IPR036134">
    <property type="entry name" value="Crypto/Photolyase_FAD-like_sf"/>
</dbReference>
<keyword evidence="2 3" id="KW-0274">FAD</keyword>
<keyword evidence="5" id="KW-0157">Chromophore</keyword>
<feature type="region of interest" description="Disordered" evidence="6">
    <location>
        <begin position="158"/>
        <end position="182"/>
    </location>
</feature>
<evidence type="ECO:0000313" key="8">
    <source>
        <dbReference type="EMBL" id="RIH90924.1"/>
    </source>
</evidence>
<sequence>MNLVWHRADLRTHDNPALAAALRSGPAVGLVVLDPNILNGTSARRRAWFYRNVAALREAYARRGGALLVRSGLPWEVLPRAAAELGVHRVFAVRNSTPYARFRDRKVEEALPGRTAWSHGQYVQEPGEIVKPDGSPYTVFTPYSRRWWAAPEAELPEAPGRFPPAALPPGHDPGSVPDEPSDVPLPPAGEEAALGALEAFLSEGLPLYHQARDRLDGSGVSRLSCYFTLGVLSPRLAAQRAMRAGGEGAHKWVGELAWRDFSGDLLHNFPHMARSAFDPRWDALPWADDDEMFGAWLEGRTGVPAVDAGMRELRATGFLSNRARMVVAQFAVKLALLPWQKCERAFRDLLLDGDNASNLQGWQWSGGLGVDAAPYFRVFNPLAQAHTHDPGGAWLRRWVPESGGRPEPYGRPVLDLEAARRRYLEAAARIARAKPRA</sequence>
<dbReference type="Proteomes" id="UP000265715">
    <property type="component" value="Unassembled WGS sequence"/>
</dbReference>
<dbReference type="EC" id="4.1.99.3" evidence="8"/>
<dbReference type="PANTHER" id="PTHR11455">
    <property type="entry name" value="CRYPTOCHROME"/>
    <property type="match status" value="1"/>
</dbReference>
<evidence type="ECO:0000256" key="2">
    <source>
        <dbReference type="ARBA" id="ARBA00022827"/>
    </source>
</evidence>
<feature type="compositionally biased region" description="Pro residues" evidence="6">
    <location>
        <begin position="161"/>
        <end position="171"/>
    </location>
</feature>
<feature type="site" description="Electron transfer via tryptophanyl radical" evidence="4">
    <location>
        <position position="362"/>
    </location>
</feature>
<dbReference type="InterPro" id="IPR014729">
    <property type="entry name" value="Rossmann-like_a/b/a_fold"/>
</dbReference>
<evidence type="ECO:0000256" key="4">
    <source>
        <dbReference type="PIRSR" id="PIRSR602081-2"/>
    </source>
</evidence>
<dbReference type="GO" id="GO:0009416">
    <property type="term" value="P:response to light stimulus"/>
    <property type="evidence" value="ECO:0007669"/>
    <property type="project" value="TreeGrafter"/>
</dbReference>
<gene>
    <name evidence="8" type="primary">phr</name>
    <name evidence="8" type="ORF">Mterra_00002</name>
</gene>
<dbReference type="RefSeq" id="WP_119313291.1">
    <property type="nucleotide sequence ID" value="NZ_QXDL01000001.1"/>
</dbReference>
<organism evidence="8 9">
    <name type="scientific">Calidithermus terrae</name>
    <dbReference type="NCBI Taxonomy" id="1408545"/>
    <lineage>
        <taxon>Bacteria</taxon>
        <taxon>Thermotogati</taxon>
        <taxon>Deinococcota</taxon>
        <taxon>Deinococci</taxon>
        <taxon>Thermales</taxon>
        <taxon>Thermaceae</taxon>
        <taxon>Calidithermus</taxon>
    </lineage>
</organism>
<dbReference type="Pfam" id="PF00875">
    <property type="entry name" value="DNA_photolyase"/>
    <property type="match status" value="1"/>
</dbReference>
<accession>A0A399F2J0</accession>
<comment type="similarity">
    <text evidence="5">Belongs to the DNA photolyase family.</text>
</comment>
<evidence type="ECO:0000256" key="6">
    <source>
        <dbReference type="SAM" id="MobiDB-lite"/>
    </source>
</evidence>
<protein>
    <submittedName>
        <fullName evidence="8">Deoxyribodipyrimidine photo-lyase</fullName>
        <ecNumber evidence="8">4.1.99.3</ecNumber>
    </submittedName>
</protein>
<dbReference type="Gene3D" id="1.25.40.80">
    <property type="match status" value="1"/>
</dbReference>
<dbReference type="OrthoDB" id="9772484at2"/>
<evidence type="ECO:0000256" key="5">
    <source>
        <dbReference type="RuleBase" id="RU004182"/>
    </source>
</evidence>
<feature type="site" description="Electron transfer via tryptophanyl radical" evidence="4">
    <location>
        <position position="286"/>
    </location>
</feature>
<dbReference type="GO" id="GO:0003904">
    <property type="term" value="F:deoxyribodipyrimidine photo-lyase activity"/>
    <property type="evidence" value="ECO:0007669"/>
    <property type="project" value="UniProtKB-EC"/>
</dbReference>
<keyword evidence="8" id="KW-0456">Lyase</keyword>
<feature type="binding site" evidence="3">
    <location>
        <position position="252"/>
    </location>
    <ligand>
        <name>FAD</name>
        <dbReference type="ChEBI" id="CHEBI:57692"/>
    </ligand>
</feature>
<name>A0A399F2J0_9DEIN</name>
<feature type="binding site" evidence="3">
    <location>
        <begin position="352"/>
        <end position="354"/>
    </location>
    <ligand>
        <name>FAD</name>
        <dbReference type="ChEBI" id="CHEBI:57692"/>
    </ligand>
</feature>
<comment type="caution">
    <text evidence="8">The sequence shown here is derived from an EMBL/GenBank/DDBJ whole genome shotgun (WGS) entry which is preliminary data.</text>
</comment>
<dbReference type="InterPro" id="IPR005101">
    <property type="entry name" value="Cryptochr/Photolyase_FAD-bd"/>
</dbReference>
<feature type="binding site" evidence="3">
    <location>
        <position position="208"/>
    </location>
    <ligand>
        <name>FAD</name>
        <dbReference type="ChEBI" id="CHEBI:57692"/>
    </ligand>
</feature>
<proteinExistence type="inferred from homology"/>
<dbReference type="InterPro" id="IPR036155">
    <property type="entry name" value="Crypto/Photolyase_N_sf"/>
</dbReference>
<dbReference type="PROSITE" id="PS51645">
    <property type="entry name" value="PHR_CRY_ALPHA_BETA"/>
    <property type="match status" value="1"/>
</dbReference>
<evidence type="ECO:0000313" key="9">
    <source>
        <dbReference type="Proteomes" id="UP000265715"/>
    </source>
</evidence>